<feature type="domain" description="PsbP C-terminal" evidence="2">
    <location>
        <begin position="96"/>
        <end position="256"/>
    </location>
</feature>
<dbReference type="Gene3D" id="3.40.1000.10">
    <property type="entry name" value="Mog1/PsbP, alpha/beta/alpha sandwich"/>
    <property type="match status" value="1"/>
</dbReference>
<dbReference type="Proteomes" id="UP001345219">
    <property type="component" value="Chromosome 3"/>
</dbReference>
<feature type="compositionally biased region" description="Polar residues" evidence="1">
    <location>
        <begin position="1"/>
        <end position="24"/>
    </location>
</feature>
<sequence length="257" mass="28238">MASLCSLQHSLSQAPRARSSNPLTSLAKKGGRGRRSVVCWTSSANGQSQSPSSLYRKEETEAGRRELLLQMSLSAASLQAISASSHASADEGPAEDFKFYVDNENKFKISIPLDWQVGSGEPSNSFKSVTAFYPKENLSSNVSIVITGIGPDFTTMGSFGKVDAFAENLVNGLDRSWQRPPGVVAKLINCKDANGFYYIEYLLQNPGEKRRHIYSAIGMAFNGWYNRLYTVTGQFLEEESDKVSSKIEKAVASFRFT</sequence>
<protein>
    <recommendedName>
        <fullName evidence="2">PsbP C-terminal domain-containing protein</fullName>
    </recommendedName>
</protein>
<gene>
    <name evidence="3" type="ORF">SAY87_002903</name>
</gene>
<dbReference type="GO" id="GO:0015979">
    <property type="term" value="P:photosynthesis"/>
    <property type="evidence" value="ECO:0007669"/>
    <property type="project" value="InterPro"/>
</dbReference>
<dbReference type="EMBL" id="JAXIOK010000006">
    <property type="protein sequence ID" value="KAK4767762.1"/>
    <property type="molecule type" value="Genomic_DNA"/>
</dbReference>
<dbReference type="GO" id="GO:0019898">
    <property type="term" value="C:extrinsic component of membrane"/>
    <property type="evidence" value="ECO:0007669"/>
    <property type="project" value="InterPro"/>
</dbReference>
<organism evidence="3 4">
    <name type="scientific">Trapa incisa</name>
    <dbReference type="NCBI Taxonomy" id="236973"/>
    <lineage>
        <taxon>Eukaryota</taxon>
        <taxon>Viridiplantae</taxon>
        <taxon>Streptophyta</taxon>
        <taxon>Embryophyta</taxon>
        <taxon>Tracheophyta</taxon>
        <taxon>Spermatophyta</taxon>
        <taxon>Magnoliopsida</taxon>
        <taxon>eudicotyledons</taxon>
        <taxon>Gunneridae</taxon>
        <taxon>Pentapetalae</taxon>
        <taxon>rosids</taxon>
        <taxon>malvids</taxon>
        <taxon>Myrtales</taxon>
        <taxon>Lythraceae</taxon>
        <taxon>Trapa</taxon>
    </lineage>
</organism>
<dbReference type="PANTHER" id="PTHR31407">
    <property type="match status" value="1"/>
</dbReference>
<keyword evidence="4" id="KW-1185">Reference proteome</keyword>
<dbReference type="InterPro" id="IPR002683">
    <property type="entry name" value="PsbP_C"/>
</dbReference>
<dbReference type="GO" id="GO:0005509">
    <property type="term" value="F:calcium ion binding"/>
    <property type="evidence" value="ECO:0007669"/>
    <property type="project" value="InterPro"/>
</dbReference>
<dbReference type="AlphaFoldDB" id="A0AAN7QH31"/>
<dbReference type="SUPFAM" id="SSF55724">
    <property type="entry name" value="Mog1p/PsbP-like"/>
    <property type="match status" value="1"/>
</dbReference>
<dbReference type="GO" id="GO:0009654">
    <property type="term" value="C:photosystem II oxygen evolving complex"/>
    <property type="evidence" value="ECO:0007669"/>
    <property type="project" value="InterPro"/>
</dbReference>
<comment type="caution">
    <text evidence="3">The sequence shown here is derived from an EMBL/GenBank/DDBJ whole genome shotgun (WGS) entry which is preliminary data.</text>
</comment>
<dbReference type="InterPro" id="IPR016123">
    <property type="entry name" value="Mog1/PsbP_a/b/a-sand"/>
</dbReference>
<evidence type="ECO:0000259" key="2">
    <source>
        <dbReference type="Pfam" id="PF01789"/>
    </source>
</evidence>
<dbReference type="PANTHER" id="PTHR31407:SF17">
    <property type="entry name" value="PSBP DOMAIN-CONTAINING PROTEIN 3, CHLOROPLASTIC"/>
    <property type="match status" value="1"/>
</dbReference>
<evidence type="ECO:0000256" key="1">
    <source>
        <dbReference type="SAM" id="MobiDB-lite"/>
    </source>
</evidence>
<proteinExistence type="predicted"/>
<reference evidence="3 4" key="1">
    <citation type="journal article" date="2023" name="Hortic Res">
        <title>Pangenome of water caltrop reveals structural variations and asymmetric subgenome divergence after allopolyploidization.</title>
        <authorList>
            <person name="Zhang X."/>
            <person name="Chen Y."/>
            <person name="Wang L."/>
            <person name="Yuan Y."/>
            <person name="Fang M."/>
            <person name="Shi L."/>
            <person name="Lu R."/>
            <person name="Comes H.P."/>
            <person name="Ma Y."/>
            <person name="Chen Y."/>
            <person name="Huang G."/>
            <person name="Zhou Y."/>
            <person name="Zheng Z."/>
            <person name="Qiu Y."/>
        </authorList>
    </citation>
    <scope>NUCLEOTIDE SEQUENCE [LARGE SCALE GENOMIC DNA]</scope>
    <source>
        <tissue evidence="3">Roots</tissue>
    </source>
</reference>
<dbReference type="Pfam" id="PF01789">
    <property type="entry name" value="PsbP"/>
    <property type="match status" value="1"/>
</dbReference>
<name>A0AAN7QH31_9MYRT</name>
<evidence type="ECO:0000313" key="4">
    <source>
        <dbReference type="Proteomes" id="UP001345219"/>
    </source>
</evidence>
<accession>A0AAN7QH31</accession>
<feature type="region of interest" description="Disordered" evidence="1">
    <location>
        <begin position="1"/>
        <end position="30"/>
    </location>
</feature>
<evidence type="ECO:0000313" key="3">
    <source>
        <dbReference type="EMBL" id="KAK4767762.1"/>
    </source>
</evidence>